<dbReference type="Proteomes" id="UP000698752">
    <property type="component" value="Unassembled WGS sequence"/>
</dbReference>
<protein>
    <submittedName>
        <fullName evidence="1">Uncharacterized protein</fullName>
    </submittedName>
</protein>
<accession>A0ABS5EQL1</accession>
<keyword evidence="2" id="KW-1185">Reference proteome</keyword>
<comment type="caution">
    <text evidence="1">The sequence shown here is derived from an EMBL/GenBank/DDBJ whole genome shotgun (WGS) entry which is preliminary data.</text>
</comment>
<evidence type="ECO:0000313" key="1">
    <source>
        <dbReference type="EMBL" id="MBR0653321.1"/>
    </source>
</evidence>
<dbReference type="RefSeq" id="WP_211872025.1">
    <property type="nucleotide sequence ID" value="NZ_JAAEDI010000046.1"/>
</dbReference>
<reference evidence="2" key="1">
    <citation type="journal article" date="2021" name="Syst. Appl. Microbiol.">
        <title>Roseomonas hellenica sp. nov., isolated from roots of wild-growing Alkanna tinctoria.</title>
        <authorList>
            <person name="Rat A."/>
            <person name="Naranjo H.D."/>
            <person name="Lebbe L."/>
            <person name="Cnockaert M."/>
            <person name="Krigas N."/>
            <person name="Grigoriadou K."/>
            <person name="Maloupa E."/>
            <person name="Willems A."/>
        </authorList>
    </citation>
    <scope>NUCLEOTIDE SEQUENCE [LARGE SCALE GENOMIC DNA]</scope>
    <source>
        <strain evidence="2">LMG 31159</strain>
    </source>
</reference>
<name>A0ABS5EQL1_9PROT</name>
<dbReference type="EMBL" id="JAAEDI010000046">
    <property type="protein sequence ID" value="MBR0653321.1"/>
    <property type="molecule type" value="Genomic_DNA"/>
</dbReference>
<sequence length="74" mass="8291">MPDRDRFTIKLVCQLCWILADARVSVAEGKDPDDADGDFRVDYCPTTFRVTRETGITRTTQIVCANCGDVVRGH</sequence>
<organism evidence="1 2">
    <name type="scientific">Neoroseomonas terrae</name>
    <dbReference type="NCBI Taxonomy" id="424799"/>
    <lineage>
        <taxon>Bacteria</taxon>
        <taxon>Pseudomonadati</taxon>
        <taxon>Pseudomonadota</taxon>
        <taxon>Alphaproteobacteria</taxon>
        <taxon>Acetobacterales</taxon>
        <taxon>Acetobacteraceae</taxon>
        <taxon>Neoroseomonas</taxon>
    </lineage>
</organism>
<proteinExistence type="predicted"/>
<gene>
    <name evidence="1" type="ORF">GXW78_26950</name>
</gene>
<evidence type="ECO:0000313" key="2">
    <source>
        <dbReference type="Proteomes" id="UP000698752"/>
    </source>
</evidence>